<dbReference type="PANTHER" id="PTHR43678">
    <property type="entry name" value="PUTATIVE (AFU_ORTHOLOGUE AFUA_2G00640)-RELATED"/>
    <property type="match status" value="1"/>
</dbReference>
<feature type="domain" description="Glycoside hydrolase family 20 catalytic" evidence="4">
    <location>
        <begin position="152"/>
        <end position="485"/>
    </location>
</feature>
<dbReference type="Gene3D" id="3.30.379.10">
    <property type="entry name" value="Chitobiase/beta-hexosaminidase domain 2-like"/>
    <property type="match status" value="1"/>
</dbReference>
<dbReference type="Pfam" id="PF02838">
    <property type="entry name" value="Glyco_hydro_20b"/>
    <property type="match status" value="1"/>
</dbReference>
<keyword evidence="3" id="KW-0326">Glycosidase</keyword>
<evidence type="ECO:0008006" key="8">
    <source>
        <dbReference type="Google" id="ProtNLM"/>
    </source>
</evidence>
<dbReference type="SUPFAM" id="SSF55545">
    <property type="entry name" value="beta-N-acetylhexosaminidase-like domain"/>
    <property type="match status" value="1"/>
</dbReference>
<organism evidence="6 7">
    <name type="scientific">Saccharibacillus endophyticus</name>
    <dbReference type="NCBI Taxonomy" id="2060666"/>
    <lineage>
        <taxon>Bacteria</taxon>
        <taxon>Bacillati</taxon>
        <taxon>Bacillota</taxon>
        <taxon>Bacilli</taxon>
        <taxon>Bacillales</taxon>
        <taxon>Paenibacillaceae</taxon>
        <taxon>Saccharibacillus</taxon>
    </lineage>
</organism>
<dbReference type="CDD" id="cd06564">
    <property type="entry name" value="GH20_DspB_LnbB-like"/>
    <property type="match status" value="1"/>
</dbReference>
<dbReference type="Pfam" id="PF00728">
    <property type="entry name" value="Glyco_hydro_20"/>
    <property type="match status" value="1"/>
</dbReference>
<dbReference type="SUPFAM" id="SSF51445">
    <property type="entry name" value="(Trans)glycosidases"/>
    <property type="match status" value="1"/>
</dbReference>
<evidence type="ECO:0000259" key="4">
    <source>
        <dbReference type="Pfam" id="PF00728"/>
    </source>
</evidence>
<dbReference type="EMBL" id="BMDD01000003">
    <property type="protein sequence ID" value="GGH79187.1"/>
    <property type="molecule type" value="Genomic_DNA"/>
</dbReference>
<comment type="caution">
    <text evidence="6">The sequence shown here is derived from an EMBL/GenBank/DDBJ whole genome shotgun (WGS) entry which is preliminary data.</text>
</comment>
<dbReference type="InterPro" id="IPR015883">
    <property type="entry name" value="Glyco_hydro_20_cat"/>
</dbReference>
<gene>
    <name evidence="6" type="ORF">GCM10007362_25600</name>
</gene>
<dbReference type="Gene3D" id="3.20.20.80">
    <property type="entry name" value="Glycosidases"/>
    <property type="match status" value="1"/>
</dbReference>
<dbReference type="InterPro" id="IPR052764">
    <property type="entry name" value="GH20_Enzymes"/>
</dbReference>
<name>A0ABQ1ZX42_9BACL</name>
<evidence type="ECO:0000259" key="5">
    <source>
        <dbReference type="Pfam" id="PF02838"/>
    </source>
</evidence>
<evidence type="ECO:0000313" key="6">
    <source>
        <dbReference type="EMBL" id="GGH79187.1"/>
    </source>
</evidence>
<keyword evidence="7" id="KW-1185">Reference proteome</keyword>
<sequence length="506" mass="56888">MNNMQAYESVTVPGTRRHLKTEEGRWRPEANSALLVFRQETAAADEGQLHGVLEAAETVRAAFAALGVFAAPARLGLPREAKSGDLLIELGTVPGTANPEAYRLEIREYVRLVASDARSALHGLRTVHQLLSSTKCELAYGAIEDEPIMGERALHLDIGRKFYTQEWILERIREMSVLKLNTLQLHFSENEGFTFESERHPEAMSERYLTKAQIAEIIEEARTHRITLIPSLDSPGHLGWALRDRPEWLLKNKAGEIAKGALDITNHEAVAFVMDLIDEYAELFADSPYFHIGGDEFIDFGKFDDYPQLGGYAREKLGIEGGTGVDAYVAYLNDVARRLEDKGFAVRVWNDGLYRDDLEQKVTLKPSVQIAYWTKWDRKMAPAQTFLDKGHELINFNDAFFYYVLGENAGYMYPTGEKVYEGWSPGVLPRIAEGQPQEWTMPYPEGLLGCSFSVWSDKPNMQTAEAVASGIREPLRAMAEKAWTGEKRYATYEEFAEACRAAGLEG</sequence>
<evidence type="ECO:0000256" key="1">
    <source>
        <dbReference type="ARBA" id="ARBA00006285"/>
    </source>
</evidence>
<dbReference type="Proteomes" id="UP000605427">
    <property type="component" value="Unassembled WGS sequence"/>
</dbReference>
<dbReference type="InterPro" id="IPR015882">
    <property type="entry name" value="HEX_bac_N"/>
</dbReference>
<feature type="domain" description="Beta-hexosaminidase bacterial type N-terminal" evidence="5">
    <location>
        <begin position="77"/>
        <end position="145"/>
    </location>
</feature>
<evidence type="ECO:0000256" key="2">
    <source>
        <dbReference type="ARBA" id="ARBA00022801"/>
    </source>
</evidence>
<comment type="similarity">
    <text evidence="1">Belongs to the glycosyl hydrolase 20 family.</text>
</comment>
<evidence type="ECO:0000313" key="7">
    <source>
        <dbReference type="Proteomes" id="UP000605427"/>
    </source>
</evidence>
<dbReference type="InterPro" id="IPR017853">
    <property type="entry name" value="GH"/>
</dbReference>
<dbReference type="InterPro" id="IPR025705">
    <property type="entry name" value="Beta_hexosaminidase_sua/sub"/>
</dbReference>
<dbReference type="PANTHER" id="PTHR43678:SF1">
    <property type="entry name" value="BETA-N-ACETYLHEXOSAMINIDASE"/>
    <property type="match status" value="1"/>
</dbReference>
<accession>A0ABQ1ZX42</accession>
<keyword evidence="2" id="KW-0378">Hydrolase</keyword>
<evidence type="ECO:0000256" key="3">
    <source>
        <dbReference type="ARBA" id="ARBA00023295"/>
    </source>
</evidence>
<dbReference type="InterPro" id="IPR029018">
    <property type="entry name" value="Hex-like_dom2"/>
</dbReference>
<dbReference type="RefSeq" id="WP_172243926.1">
    <property type="nucleotide sequence ID" value="NZ_BMDD01000003.1"/>
</dbReference>
<proteinExistence type="inferred from homology"/>
<protein>
    <recommendedName>
        <fullName evidence="8">Beta-N-acetylhexosaminidase</fullName>
    </recommendedName>
</protein>
<reference evidence="7" key="1">
    <citation type="journal article" date="2019" name="Int. J. Syst. Evol. Microbiol.">
        <title>The Global Catalogue of Microorganisms (GCM) 10K type strain sequencing project: providing services to taxonomists for standard genome sequencing and annotation.</title>
        <authorList>
            <consortium name="The Broad Institute Genomics Platform"/>
            <consortium name="The Broad Institute Genome Sequencing Center for Infectious Disease"/>
            <person name="Wu L."/>
            <person name="Ma J."/>
        </authorList>
    </citation>
    <scope>NUCLEOTIDE SEQUENCE [LARGE SCALE GENOMIC DNA]</scope>
    <source>
        <strain evidence="7">CCM 8702</strain>
    </source>
</reference>
<dbReference type="PRINTS" id="PR00738">
    <property type="entry name" value="GLHYDRLASE20"/>
</dbReference>